<protein>
    <submittedName>
        <fullName evidence="1">Uncharacterized protein</fullName>
    </submittedName>
</protein>
<proteinExistence type="predicted"/>
<dbReference type="AlphaFoldDB" id="A0A0P1GJI8"/>
<dbReference type="EMBL" id="CYSE01000010">
    <property type="protein sequence ID" value="CUH81958.1"/>
    <property type="molecule type" value="Genomic_DNA"/>
</dbReference>
<sequence>MAKSSRSSTTCFTRLTELKRDETAPWSIPLLSNHCLNSSSFIENSQYLGSRHTVSTGCIYSLVSLLASSKGGAPKNQCEALDLRLLRAEVFPFHQSSLPQPAIAILSSPCQPSQTTGGISSGDRKMRADHRAVVLSGPSALAAQRPTLRSKTRTAPGTRFMLNSAACWTIWRRRKAGRAAERIIIIN</sequence>
<organism evidence="1 2">
    <name type="scientific">Tropicibacter naphthalenivorans</name>
    <dbReference type="NCBI Taxonomy" id="441103"/>
    <lineage>
        <taxon>Bacteria</taxon>
        <taxon>Pseudomonadati</taxon>
        <taxon>Pseudomonadota</taxon>
        <taxon>Alphaproteobacteria</taxon>
        <taxon>Rhodobacterales</taxon>
        <taxon>Roseobacteraceae</taxon>
        <taxon>Tropicibacter</taxon>
    </lineage>
</organism>
<evidence type="ECO:0000313" key="1">
    <source>
        <dbReference type="EMBL" id="CUH81958.1"/>
    </source>
</evidence>
<evidence type="ECO:0000313" key="2">
    <source>
        <dbReference type="Proteomes" id="UP000054935"/>
    </source>
</evidence>
<dbReference type="Proteomes" id="UP000054935">
    <property type="component" value="Unassembled WGS sequence"/>
</dbReference>
<accession>A0A0P1GJI8</accession>
<reference evidence="1 2" key="1">
    <citation type="submission" date="2015-09" db="EMBL/GenBank/DDBJ databases">
        <authorList>
            <consortium name="Swine Surveillance"/>
        </authorList>
    </citation>
    <scope>NUCLEOTIDE SEQUENCE [LARGE SCALE GENOMIC DNA]</scope>
    <source>
        <strain evidence="1 2">CECT 7648</strain>
    </source>
</reference>
<name>A0A0P1GJI8_9RHOB</name>
<dbReference type="STRING" id="441103.TRN7648_03744"/>
<keyword evidence="2" id="KW-1185">Reference proteome</keyword>
<gene>
    <name evidence="1" type="ORF">TRN7648_03744</name>
</gene>